<evidence type="ECO:0000256" key="2">
    <source>
        <dbReference type="SAM" id="MobiDB-lite"/>
    </source>
</evidence>
<feature type="compositionally biased region" description="Acidic residues" evidence="2">
    <location>
        <begin position="642"/>
        <end position="651"/>
    </location>
</feature>
<dbReference type="Pfam" id="PF22493">
    <property type="entry name" value="PUF_NOP9"/>
    <property type="match status" value="1"/>
</dbReference>
<evidence type="ECO:0000256" key="1">
    <source>
        <dbReference type="ARBA" id="ARBA00022737"/>
    </source>
</evidence>
<organism evidence="3 4">
    <name type="scientific">Orchesella dallaii</name>
    <dbReference type="NCBI Taxonomy" id="48710"/>
    <lineage>
        <taxon>Eukaryota</taxon>
        <taxon>Metazoa</taxon>
        <taxon>Ecdysozoa</taxon>
        <taxon>Arthropoda</taxon>
        <taxon>Hexapoda</taxon>
        <taxon>Collembola</taxon>
        <taxon>Entomobryomorpha</taxon>
        <taxon>Entomobryoidea</taxon>
        <taxon>Orchesellidae</taxon>
        <taxon>Orchesellinae</taxon>
        <taxon>Orchesella</taxon>
    </lineage>
</organism>
<evidence type="ECO:0000313" key="4">
    <source>
        <dbReference type="Proteomes" id="UP001642540"/>
    </source>
</evidence>
<name>A0ABP1R6V2_9HEXA</name>
<accession>A0ABP1R6V2</accession>
<feature type="compositionally biased region" description="Basic residues" evidence="2">
    <location>
        <begin position="655"/>
        <end position="669"/>
    </location>
</feature>
<dbReference type="Proteomes" id="UP001642540">
    <property type="component" value="Unassembled WGS sequence"/>
</dbReference>
<evidence type="ECO:0000313" key="3">
    <source>
        <dbReference type="EMBL" id="CAL8118557.1"/>
    </source>
</evidence>
<dbReference type="InterPro" id="IPR040000">
    <property type="entry name" value="NOP9"/>
</dbReference>
<reference evidence="3 4" key="1">
    <citation type="submission" date="2024-08" db="EMBL/GenBank/DDBJ databases">
        <authorList>
            <person name="Cucini C."/>
            <person name="Frati F."/>
        </authorList>
    </citation>
    <scope>NUCLEOTIDE SEQUENCE [LARGE SCALE GENOMIC DNA]</scope>
</reference>
<evidence type="ECO:0008006" key="5">
    <source>
        <dbReference type="Google" id="ProtNLM"/>
    </source>
</evidence>
<feature type="region of interest" description="Disordered" evidence="2">
    <location>
        <begin position="1"/>
        <end position="24"/>
    </location>
</feature>
<comment type="caution">
    <text evidence="3">The sequence shown here is derived from an EMBL/GenBank/DDBJ whole genome shotgun (WGS) entry which is preliminary data.</text>
</comment>
<dbReference type="PANTHER" id="PTHR13102:SF0">
    <property type="entry name" value="NUCLEOLAR PROTEIN 9"/>
    <property type="match status" value="1"/>
</dbReference>
<dbReference type="InterPro" id="IPR001313">
    <property type="entry name" value="Pumilio_RNA-bd_rpt"/>
</dbReference>
<feature type="region of interest" description="Disordered" evidence="2">
    <location>
        <begin position="616"/>
        <end position="669"/>
    </location>
</feature>
<feature type="compositionally biased region" description="Basic and acidic residues" evidence="2">
    <location>
        <begin position="616"/>
        <end position="627"/>
    </location>
</feature>
<dbReference type="EMBL" id="CAXLJM020000057">
    <property type="protein sequence ID" value="CAL8118557.1"/>
    <property type="molecule type" value="Genomic_DNA"/>
</dbReference>
<keyword evidence="1" id="KW-0677">Repeat</keyword>
<dbReference type="InterPro" id="IPR016024">
    <property type="entry name" value="ARM-type_fold"/>
</dbReference>
<dbReference type="Gene3D" id="1.25.10.10">
    <property type="entry name" value="Leucine-rich Repeat Variant"/>
    <property type="match status" value="3"/>
</dbReference>
<dbReference type="InterPro" id="IPR011989">
    <property type="entry name" value="ARM-like"/>
</dbReference>
<dbReference type="SMART" id="SM00025">
    <property type="entry name" value="Pumilio"/>
    <property type="match status" value="5"/>
</dbReference>
<sequence>MPEVSMAESSFETLSKGKGKGRDINKAALPYHHDAHKGKGKPGGKRSFLKRAKRFEKQGRFGKGHEVDSETYGYFVRILDLLRQNEFETDEEREAFAENSLSQTEGTEVQLSSNQLVSRVIENILPLASEESIFRICKAFTPSLRVVVCDPYASHVLEKLLEVTSSDKWLESDDLTTWFQNTAKYVLNNFEDFTFDTYGSFVMKKVLECLSGYLKPPDPREASIFGKNNKIQETLYGKRKANSKRELMLKDFAARFAAWPQFNDLIQQPITSRLLQNVIETVNRTEGSEDFVKKLILRVTTVASETLEVQSVEHRVLEVCLSVASSKQYGIIFEKFYKGRLVNYIVGQCLTLQNIISSAPDEENFVAVFDEITQSFATLINGGRAGVIKALTDQCIKFTSKQKDLWNLLKSNINTESDNSNLVMTVITMKEVSEDENAEQLQMNPKFSSSYFGTIIVEHLLEFEKPSGVLKSFNELETSQLKTLALDPKASFVVSKVFKSENVPQKQKIKLLHKMKEMLIELANTKFGSRILDDIWQWSEMAQKTIVAEVLSDRIPSLSANRYGKFLVENYGLHAFKKDRKEWAEHMNSQSKRKSAALAIAAEFGLNIGAIETKPVKKDKDRKRKLEQDDEETVETEPVVEAVEEEEEEQSEAPKKKKKKKKKSKELSE</sequence>
<protein>
    <recommendedName>
        <fullName evidence="5">Nucleolar protein 9</fullName>
    </recommendedName>
</protein>
<proteinExistence type="predicted"/>
<dbReference type="PANTHER" id="PTHR13102">
    <property type="entry name" value="NUCLEOLAR PROTEIN 9"/>
    <property type="match status" value="1"/>
</dbReference>
<keyword evidence="4" id="KW-1185">Reference proteome</keyword>
<gene>
    <name evidence="3" type="ORF">ODALV1_LOCUS18187</name>
</gene>
<dbReference type="SUPFAM" id="SSF48371">
    <property type="entry name" value="ARM repeat"/>
    <property type="match status" value="2"/>
</dbReference>